<dbReference type="CDD" id="cd05325">
    <property type="entry name" value="carb_red_sniffer_like_SDR_c"/>
    <property type="match status" value="1"/>
</dbReference>
<evidence type="ECO:0000313" key="2">
    <source>
        <dbReference type="Proteomes" id="UP000318126"/>
    </source>
</evidence>
<protein>
    <submittedName>
        <fullName evidence="1">SDR family oxidoreductase</fullName>
    </submittedName>
</protein>
<dbReference type="AlphaFoldDB" id="A0A553JRF8"/>
<gene>
    <name evidence="1" type="ORF">FN961_06970</name>
</gene>
<reference evidence="2" key="1">
    <citation type="submission" date="2019-07" db="EMBL/GenBank/DDBJ databases">
        <title>Shewanella sp. YLB-08 draft genomic sequence.</title>
        <authorList>
            <person name="Yu L."/>
        </authorList>
    </citation>
    <scope>NUCLEOTIDE SEQUENCE [LARGE SCALE GENOMIC DNA]</scope>
    <source>
        <strain evidence="2">JCM 20706</strain>
    </source>
</reference>
<comment type="caution">
    <text evidence="1">The sequence shown here is derived from an EMBL/GenBank/DDBJ whole genome shotgun (WGS) entry which is preliminary data.</text>
</comment>
<dbReference type="GO" id="GO:0016616">
    <property type="term" value="F:oxidoreductase activity, acting on the CH-OH group of donors, NAD or NADP as acceptor"/>
    <property type="evidence" value="ECO:0007669"/>
    <property type="project" value="TreeGrafter"/>
</dbReference>
<dbReference type="OrthoDB" id="5786478at2"/>
<dbReference type="PANTHER" id="PTHR45458">
    <property type="entry name" value="SHORT-CHAIN DEHYDROGENASE/REDUCTASE SDR"/>
    <property type="match status" value="1"/>
</dbReference>
<dbReference type="PRINTS" id="PR00081">
    <property type="entry name" value="GDHRDH"/>
</dbReference>
<name>A0A553JRF8_SHEHA</name>
<dbReference type="Gene3D" id="3.40.50.720">
    <property type="entry name" value="NAD(P)-binding Rossmann-like Domain"/>
    <property type="match status" value="1"/>
</dbReference>
<dbReference type="Proteomes" id="UP000318126">
    <property type="component" value="Unassembled WGS sequence"/>
</dbReference>
<dbReference type="SUPFAM" id="SSF51735">
    <property type="entry name" value="NAD(P)-binding Rossmann-fold domains"/>
    <property type="match status" value="1"/>
</dbReference>
<dbReference type="Pfam" id="PF00106">
    <property type="entry name" value="adh_short"/>
    <property type="match status" value="1"/>
</dbReference>
<dbReference type="RefSeq" id="WP_143563831.1">
    <property type="nucleotide sequence ID" value="NZ_BMPL01000005.1"/>
</dbReference>
<dbReference type="PANTHER" id="PTHR45458:SF1">
    <property type="entry name" value="SHORT CHAIN DEHYDROGENASE"/>
    <property type="match status" value="1"/>
</dbReference>
<accession>A0A553JRF8</accession>
<keyword evidence="2" id="KW-1185">Reference proteome</keyword>
<dbReference type="InterPro" id="IPR002347">
    <property type="entry name" value="SDR_fam"/>
</dbReference>
<evidence type="ECO:0000313" key="1">
    <source>
        <dbReference type="EMBL" id="TRY15044.1"/>
    </source>
</evidence>
<dbReference type="EMBL" id="VKGK01000006">
    <property type="protein sequence ID" value="TRY15044.1"/>
    <property type="molecule type" value="Genomic_DNA"/>
</dbReference>
<sequence length="228" mass="24765">MQPHLLITGANRGIGLALVKLYLDDNWAVTACCREPKELITLLDVYPSLTICTLDVTDYAAVNKIANKLAGKNIDLLLNNAGYYGPKETDLGDTNVDEWRHVLEVNAIAPLKIIEAFLPNLAQSQNAVYAAISSKMGSMSDNNSGGSYLYRSSKAALNSVIKSLSIDLIPYKINVIALHPGWVRTEMGGPNGLIDVQESASGMKQVLDQLTPLQNGSFLDFQGKEVAW</sequence>
<dbReference type="InterPro" id="IPR036291">
    <property type="entry name" value="NAD(P)-bd_dom_sf"/>
</dbReference>
<dbReference type="InterPro" id="IPR052184">
    <property type="entry name" value="SDR_enzymes"/>
</dbReference>
<proteinExistence type="predicted"/>
<organism evidence="1 2">
    <name type="scientific">Shewanella hanedai</name>
    <name type="common">Alteromonas hanedai</name>
    <dbReference type="NCBI Taxonomy" id="25"/>
    <lineage>
        <taxon>Bacteria</taxon>
        <taxon>Pseudomonadati</taxon>
        <taxon>Pseudomonadota</taxon>
        <taxon>Gammaproteobacteria</taxon>
        <taxon>Alteromonadales</taxon>
        <taxon>Shewanellaceae</taxon>
        <taxon>Shewanella</taxon>
    </lineage>
</organism>